<comment type="similarity">
    <text evidence="4">Belongs to the AAA ATPase family.</text>
</comment>
<keyword evidence="7" id="KW-1185">Reference proteome</keyword>
<feature type="domain" description="AAA+ ATPase" evidence="5">
    <location>
        <begin position="200"/>
        <end position="337"/>
    </location>
</feature>
<keyword evidence="1 4" id="KW-0547">Nucleotide-binding</keyword>
<dbReference type="InterPro" id="IPR003593">
    <property type="entry name" value="AAA+_ATPase"/>
</dbReference>
<proteinExistence type="inferred from homology"/>
<dbReference type="GO" id="GO:0005524">
    <property type="term" value="F:ATP binding"/>
    <property type="evidence" value="ECO:0007669"/>
    <property type="project" value="UniProtKB-KW"/>
</dbReference>
<dbReference type="Gene3D" id="1.10.8.60">
    <property type="match status" value="1"/>
</dbReference>
<dbReference type="Gene3D" id="3.40.50.300">
    <property type="entry name" value="P-loop containing nucleotide triphosphate hydrolases"/>
    <property type="match status" value="1"/>
</dbReference>
<dbReference type="AlphaFoldDB" id="A0A848H5R9"/>
<dbReference type="InterPro" id="IPR003960">
    <property type="entry name" value="ATPase_AAA_CS"/>
</dbReference>
<dbReference type="SMART" id="SM00382">
    <property type="entry name" value="AAA"/>
    <property type="match status" value="1"/>
</dbReference>
<keyword evidence="3" id="KW-0175">Coiled coil</keyword>
<dbReference type="FunFam" id="3.40.50.300:FF:001025">
    <property type="entry name" value="ATPase family, AAA domain-containing 2B"/>
    <property type="match status" value="1"/>
</dbReference>
<dbReference type="InterPro" id="IPR041569">
    <property type="entry name" value="AAA_lid_3"/>
</dbReference>
<comment type="caution">
    <text evidence="6">The sequence shown here is derived from an EMBL/GenBank/DDBJ whole genome shotgun (WGS) entry which is preliminary data.</text>
</comment>
<protein>
    <submittedName>
        <fullName evidence="6">ATP-binding protein</fullName>
    </submittedName>
</protein>
<evidence type="ECO:0000256" key="4">
    <source>
        <dbReference type="RuleBase" id="RU003651"/>
    </source>
</evidence>
<dbReference type="PANTHER" id="PTHR23077:SF171">
    <property type="entry name" value="NUCLEAR VALOSIN-CONTAINING PROTEIN-LIKE"/>
    <property type="match status" value="1"/>
</dbReference>
<sequence>MDDATIASLRQAYQLTPGNHALLALLLRAYLEREEPLLGFELLAGREVPAAFGPEERLLGARTCLAADQPQAALAWLLDGEPQTLLLKARTLAELGRADDGLRAYREAVAKNAALEDHGLSAQLEGMLAIQKAGGRAPRVTVLANDDTREEDMARVLEPAGERVTFADIGGLDDIKEQVRRKIILPFQKPSLFQRFRQKAGGGILLYGPPGCGKTLMARATAGECQAAFHNVAIADVLDMYLGESERKLQALFQKARQSAPCVLFFDEIEALGGRRQHSREAASAKVVSQFLAEMDGFGQSNAGVLVIGATNVPWAVDSAFRRPGRFDRVQFVPPPDREARRAILAILLRERPAEPIDIDFLAANTSGFSGADLRYLVESAVEEAIDASIAQGREVPLSDQDLRSALKRVKPTTLEWLTTARNYARYANESGQYDEVLAFLDKHGKQ</sequence>
<dbReference type="Proteomes" id="UP000541185">
    <property type="component" value="Unassembled WGS sequence"/>
</dbReference>
<dbReference type="EMBL" id="JABBFX010000001">
    <property type="protein sequence ID" value="NML43923.1"/>
    <property type="molecule type" value="Genomic_DNA"/>
</dbReference>
<dbReference type="Pfam" id="PF17862">
    <property type="entry name" value="AAA_lid_3"/>
    <property type="match status" value="1"/>
</dbReference>
<name>A0A848H5R9_9BURK</name>
<dbReference type="InterPro" id="IPR027417">
    <property type="entry name" value="P-loop_NTPase"/>
</dbReference>
<evidence type="ECO:0000313" key="6">
    <source>
        <dbReference type="EMBL" id="NML43923.1"/>
    </source>
</evidence>
<dbReference type="GO" id="GO:0016887">
    <property type="term" value="F:ATP hydrolysis activity"/>
    <property type="evidence" value="ECO:0007669"/>
    <property type="project" value="InterPro"/>
</dbReference>
<dbReference type="PROSITE" id="PS00674">
    <property type="entry name" value="AAA"/>
    <property type="match status" value="1"/>
</dbReference>
<evidence type="ECO:0000259" key="5">
    <source>
        <dbReference type="SMART" id="SM00382"/>
    </source>
</evidence>
<dbReference type="PANTHER" id="PTHR23077">
    <property type="entry name" value="AAA-FAMILY ATPASE"/>
    <property type="match status" value="1"/>
</dbReference>
<evidence type="ECO:0000256" key="3">
    <source>
        <dbReference type="ARBA" id="ARBA00023054"/>
    </source>
</evidence>
<accession>A0A848H5R9</accession>
<dbReference type="Pfam" id="PF00004">
    <property type="entry name" value="AAA"/>
    <property type="match status" value="1"/>
</dbReference>
<keyword evidence="2 4" id="KW-0067">ATP-binding</keyword>
<dbReference type="InterPro" id="IPR003959">
    <property type="entry name" value="ATPase_AAA_core"/>
</dbReference>
<dbReference type="SUPFAM" id="SSF52540">
    <property type="entry name" value="P-loop containing nucleoside triphosphate hydrolases"/>
    <property type="match status" value="1"/>
</dbReference>
<dbReference type="InterPro" id="IPR050168">
    <property type="entry name" value="AAA_ATPase_domain"/>
</dbReference>
<dbReference type="RefSeq" id="WP_169418099.1">
    <property type="nucleotide sequence ID" value="NZ_JABBFX010000001.1"/>
</dbReference>
<evidence type="ECO:0000313" key="7">
    <source>
        <dbReference type="Proteomes" id="UP000541185"/>
    </source>
</evidence>
<evidence type="ECO:0000256" key="1">
    <source>
        <dbReference type="ARBA" id="ARBA00022741"/>
    </source>
</evidence>
<evidence type="ECO:0000256" key="2">
    <source>
        <dbReference type="ARBA" id="ARBA00022840"/>
    </source>
</evidence>
<reference evidence="6 7" key="1">
    <citation type="submission" date="2020-04" db="EMBL/GenBank/DDBJ databases">
        <title>Ramlibacter sp. G-1-2-2 isolated from soil.</title>
        <authorList>
            <person name="Dahal R.H."/>
        </authorList>
    </citation>
    <scope>NUCLEOTIDE SEQUENCE [LARGE SCALE GENOMIC DNA]</scope>
    <source>
        <strain evidence="6 7">G-1-2-2</strain>
    </source>
</reference>
<gene>
    <name evidence="6" type="ORF">HHL11_09195</name>
</gene>
<organism evidence="6 7">
    <name type="scientific">Ramlibacter agri</name>
    <dbReference type="NCBI Taxonomy" id="2728837"/>
    <lineage>
        <taxon>Bacteria</taxon>
        <taxon>Pseudomonadati</taxon>
        <taxon>Pseudomonadota</taxon>
        <taxon>Betaproteobacteria</taxon>
        <taxon>Burkholderiales</taxon>
        <taxon>Comamonadaceae</taxon>
        <taxon>Ramlibacter</taxon>
    </lineage>
</organism>